<dbReference type="PANTHER" id="PTHR30105:SF2">
    <property type="entry name" value="DIVERGENT POLYSACCHARIDE DEACETYLASE SUPERFAMILY"/>
    <property type="match status" value="1"/>
</dbReference>
<evidence type="ECO:0008006" key="5">
    <source>
        <dbReference type="Google" id="ProtNLM"/>
    </source>
</evidence>
<gene>
    <name evidence="3" type="ordered locus">Calni_0974</name>
</gene>
<reference key="1">
    <citation type="submission" date="2010-11" db="EMBL/GenBank/DDBJ databases">
        <title>The complete genome of chromosome of Calditerrivibrio nitroreducens DSM 19672.</title>
        <authorList>
            <consortium name="US DOE Joint Genome Institute (JGI-PGF)"/>
            <person name="Lucas S."/>
            <person name="Copeland A."/>
            <person name="Lapidus A."/>
            <person name="Bruce D."/>
            <person name="Goodwin L."/>
            <person name="Pitluck S."/>
            <person name="Kyrpides N."/>
            <person name="Mavromatis K."/>
            <person name="Ivanova N."/>
            <person name="Mikhailova N."/>
            <person name="Zeytun A."/>
            <person name="Brettin T."/>
            <person name="Detter J.C."/>
            <person name="Tapia R."/>
            <person name="Han C."/>
            <person name="Land M."/>
            <person name="Hauser L."/>
            <person name="Markowitz V."/>
            <person name="Cheng J.-F."/>
            <person name="Hugenholtz P."/>
            <person name="Woyke T."/>
            <person name="Wu D."/>
            <person name="Spring S."/>
            <person name="Schroeder M."/>
            <person name="Brambilla E."/>
            <person name="Klenk H.-P."/>
            <person name="Eisen J.A."/>
        </authorList>
    </citation>
    <scope>NUCLEOTIDE SEQUENCE [LARGE SCALE GENOMIC DNA]</scope>
    <source>
        <strain>DSM 19672</strain>
    </source>
</reference>
<dbReference type="OrthoDB" id="9784811at2"/>
<reference evidence="3 4" key="2">
    <citation type="journal article" date="2011" name="Stand. Genomic Sci.">
        <title>Complete genome sequence of Calditerrivibrio nitroreducens type strain (Yu37-1).</title>
        <authorList>
            <person name="Pitluck S."/>
            <person name="Sikorski J."/>
            <person name="Zeytun A."/>
            <person name="Lapidus A."/>
            <person name="Nolan M."/>
            <person name="Lucas S."/>
            <person name="Hammon N."/>
            <person name="Deshpande S."/>
            <person name="Cheng J.F."/>
            <person name="Tapia R."/>
            <person name="Han C."/>
            <person name="Goodwin L."/>
            <person name="Liolios K."/>
            <person name="Pagani I."/>
            <person name="Ivanova N."/>
            <person name="Mavromatis K."/>
            <person name="Pati A."/>
            <person name="Chen A."/>
            <person name="Palaniappan K."/>
            <person name="Hauser L."/>
            <person name="Chang Y.J."/>
            <person name="Jeffries C.D."/>
            <person name="Detter J.C."/>
            <person name="Brambilla E."/>
            <person name="Djao O.D."/>
            <person name="Rohde M."/>
            <person name="Spring S."/>
            <person name="Goker M."/>
            <person name="Woyke T."/>
            <person name="Bristow J."/>
            <person name="Eisen J.A."/>
            <person name="Markowitz V."/>
            <person name="Hugenholtz P."/>
            <person name="Kyrpides N.C."/>
            <person name="Klenk H.P."/>
            <person name="Land M."/>
        </authorList>
    </citation>
    <scope>NUCLEOTIDE SEQUENCE [LARGE SCALE GENOMIC DNA]</scope>
    <source>
        <strain evidence="4">DSM 19672 / NBRC 101217 / Yu37-1</strain>
    </source>
</reference>
<dbReference type="Gene3D" id="3.20.20.370">
    <property type="entry name" value="Glycoside hydrolase/deacetylase"/>
    <property type="match status" value="1"/>
</dbReference>
<sequence length="408" mass="46673" precursor="true">MAKKRINKTKSNKIPSALVVGGIFFLLVAVIFLLIVNLKVDRLKKEYESVNAEEVKTNKKLNIDINERLKIFLFDHEINKDRLKFLSEQKSGNNIYYKYKMLLTDAEFQAIKPALTSFFRTNGFTSHDNDKDMIFERDGIVVDIFVDILEIYNASKENDVENKEMVKEPKADFKKDVKINSKNSKIEPKHRLAIILDDSGQNLELARKVLSMKYPVVLSILPYTQYDRETADLARKYKREFFLHQPMEPKSYPDTNPGKGAILLNMPKSVIEVTIKENINRLEGVDGVNNHMGSAFTENADKMKEALDTIKDYTKIFVDSHTTPDTVAYEVCKKTEGLKCGISKRFIDNSADKDYITNKLYEAAGFLKSQDVIVIGHLRNNTVDVLEDVLPQLEKMGVRIVTISEVVN</sequence>
<dbReference type="Pfam" id="PF04748">
    <property type="entry name" value="Polysacc_deac_2"/>
    <property type="match status" value="1"/>
</dbReference>
<dbReference type="AlphaFoldDB" id="E4THV5"/>
<dbReference type="eggNOG" id="COG2861">
    <property type="taxonomic scope" value="Bacteria"/>
</dbReference>
<proteinExistence type="predicted"/>
<evidence type="ECO:0000313" key="4">
    <source>
        <dbReference type="Proteomes" id="UP000007039"/>
    </source>
</evidence>
<dbReference type="InterPro" id="IPR011330">
    <property type="entry name" value="Glyco_hydro/deAcase_b/a-brl"/>
</dbReference>
<keyword evidence="2" id="KW-1133">Transmembrane helix</keyword>
<evidence type="ECO:0000313" key="3">
    <source>
        <dbReference type="EMBL" id="ADR18885.1"/>
    </source>
</evidence>
<dbReference type="KEGG" id="cni:Calni_0974"/>
<keyword evidence="4" id="KW-1185">Reference proteome</keyword>
<dbReference type="PANTHER" id="PTHR30105">
    <property type="entry name" value="UNCHARACTERIZED YIBQ-RELATED"/>
    <property type="match status" value="1"/>
</dbReference>
<dbReference type="Proteomes" id="UP000007039">
    <property type="component" value="Chromosome"/>
</dbReference>
<feature type="coiled-coil region" evidence="1">
    <location>
        <begin position="33"/>
        <end position="60"/>
    </location>
</feature>
<keyword evidence="2" id="KW-0472">Membrane</keyword>
<evidence type="ECO:0000256" key="2">
    <source>
        <dbReference type="SAM" id="Phobius"/>
    </source>
</evidence>
<dbReference type="EMBL" id="CP002347">
    <property type="protein sequence ID" value="ADR18885.1"/>
    <property type="molecule type" value="Genomic_DNA"/>
</dbReference>
<protein>
    <recommendedName>
        <fullName evidence="5">Divergent polysaccharide deacetylase family protein</fullName>
    </recommendedName>
</protein>
<dbReference type="GO" id="GO:0005975">
    <property type="term" value="P:carbohydrate metabolic process"/>
    <property type="evidence" value="ECO:0007669"/>
    <property type="project" value="InterPro"/>
</dbReference>
<dbReference type="SUPFAM" id="SSF88713">
    <property type="entry name" value="Glycoside hydrolase/deacetylase"/>
    <property type="match status" value="1"/>
</dbReference>
<dbReference type="HOGENOM" id="CLU_041643_6_1_0"/>
<dbReference type="STRING" id="768670.Calni_0974"/>
<dbReference type="CDD" id="cd10936">
    <property type="entry name" value="CE4_DAC2"/>
    <property type="match status" value="1"/>
</dbReference>
<keyword evidence="1" id="KW-0175">Coiled coil</keyword>
<dbReference type="InterPro" id="IPR006837">
    <property type="entry name" value="Divergent_DAC"/>
</dbReference>
<name>E4THV5_CALNY</name>
<keyword evidence="2" id="KW-0812">Transmembrane</keyword>
<accession>E4THV5</accession>
<evidence type="ECO:0000256" key="1">
    <source>
        <dbReference type="SAM" id="Coils"/>
    </source>
</evidence>
<feature type="transmembrane region" description="Helical" evidence="2">
    <location>
        <begin position="14"/>
        <end position="36"/>
    </location>
</feature>
<dbReference type="RefSeq" id="WP_013451098.1">
    <property type="nucleotide sequence ID" value="NC_014758.1"/>
</dbReference>
<organism evidence="3 4">
    <name type="scientific">Calditerrivibrio nitroreducens (strain DSM 19672 / NBRC 101217 / Yu37-1)</name>
    <dbReference type="NCBI Taxonomy" id="768670"/>
    <lineage>
        <taxon>Bacteria</taxon>
        <taxon>Pseudomonadati</taxon>
        <taxon>Deferribacterota</taxon>
        <taxon>Deferribacteres</taxon>
        <taxon>Deferribacterales</taxon>
        <taxon>Calditerrivibrionaceae</taxon>
    </lineage>
</organism>